<keyword evidence="4 8" id="KW-0812">Transmembrane</keyword>
<feature type="transmembrane region" description="Helical" evidence="8">
    <location>
        <begin position="167"/>
        <end position="185"/>
    </location>
</feature>
<evidence type="ECO:0000256" key="6">
    <source>
        <dbReference type="ARBA" id="ARBA00023136"/>
    </source>
</evidence>
<sequence length="402" mass="47015">MKKAQLNELYITRALAILGVLIVHATSYTFAELSNTSTLYGVYSFGNTFFRIGTTTFIFLSSFVLFYSYYHRPTTASLIGNFYKKRFLYIILPYVLFTIVYFYINSYHIFAPILTTSEIVSEFLYQLSQGKAAAHLYFVFISIQFYILFPILLLVFKRYPKLVKHTFWIGFALQWIFVILNKYYFQLDKGNLAISYFSFYFMGIFFGVYFDRIKAFLTVKRNQLFTTKIGWLTISLWLSWIVISSINVTINYFSRTVYGFYLNSLIFELVWNLHTILSAIVLLQASFVIYRVFRPKVVNTLMHLGVVSFGVYLIHLLILNYAHQFIPTYGKPILYHLSIVAGFLLSLFVSWLVVHLVMKHFKWSWIIFGAGPKKMPIKSEATEPSIDLPSSEETKTKELVYK</sequence>
<feature type="transmembrane region" description="Helical" evidence="8">
    <location>
        <begin position="87"/>
        <end position="104"/>
    </location>
</feature>
<keyword evidence="6 8" id="KW-0472">Membrane</keyword>
<dbReference type="Pfam" id="PF01757">
    <property type="entry name" value="Acyl_transf_3"/>
    <property type="match status" value="1"/>
</dbReference>
<feature type="compositionally biased region" description="Basic and acidic residues" evidence="7">
    <location>
        <begin position="392"/>
        <end position="402"/>
    </location>
</feature>
<feature type="transmembrane region" description="Helical" evidence="8">
    <location>
        <begin position="49"/>
        <end position="67"/>
    </location>
</feature>
<protein>
    <submittedName>
        <fullName evidence="10">Peptidoglycan/LPS O-acetylase OafA/YrhL</fullName>
    </submittedName>
</protein>
<evidence type="ECO:0000256" key="7">
    <source>
        <dbReference type="SAM" id="MobiDB-lite"/>
    </source>
</evidence>
<dbReference type="InterPro" id="IPR002656">
    <property type="entry name" value="Acyl_transf_3_dom"/>
</dbReference>
<dbReference type="GO" id="GO:0009246">
    <property type="term" value="P:enterobacterial common antigen biosynthetic process"/>
    <property type="evidence" value="ECO:0007669"/>
    <property type="project" value="TreeGrafter"/>
</dbReference>
<dbReference type="Proteomes" id="UP000219252">
    <property type="component" value="Unassembled WGS sequence"/>
</dbReference>
<evidence type="ECO:0000256" key="2">
    <source>
        <dbReference type="ARBA" id="ARBA00007400"/>
    </source>
</evidence>
<evidence type="ECO:0000256" key="8">
    <source>
        <dbReference type="SAM" id="Phobius"/>
    </source>
</evidence>
<feature type="region of interest" description="Disordered" evidence="7">
    <location>
        <begin position="381"/>
        <end position="402"/>
    </location>
</feature>
<dbReference type="RefSeq" id="WP_097147714.1">
    <property type="nucleotide sequence ID" value="NZ_OBQC01000001.1"/>
</dbReference>
<name>A0A285TYX6_9BACL</name>
<reference evidence="11" key="1">
    <citation type="submission" date="2017-08" db="EMBL/GenBank/DDBJ databases">
        <authorList>
            <person name="Varghese N."/>
            <person name="Submissions S."/>
        </authorList>
    </citation>
    <scope>NUCLEOTIDE SEQUENCE [LARGE SCALE GENOMIC DNA]</scope>
    <source>
        <strain evidence="11">JC23</strain>
    </source>
</reference>
<feature type="transmembrane region" description="Helical" evidence="8">
    <location>
        <begin position="333"/>
        <end position="354"/>
    </location>
</feature>
<evidence type="ECO:0000256" key="3">
    <source>
        <dbReference type="ARBA" id="ARBA00022475"/>
    </source>
</evidence>
<evidence type="ECO:0000313" key="10">
    <source>
        <dbReference type="EMBL" id="SOC34884.1"/>
    </source>
</evidence>
<feature type="transmembrane region" description="Helical" evidence="8">
    <location>
        <begin position="300"/>
        <end position="321"/>
    </location>
</feature>
<evidence type="ECO:0000313" key="11">
    <source>
        <dbReference type="Proteomes" id="UP000219252"/>
    </source>
</evidence>
<proteinExistence type="inferred from homology"/>
<dbReference type="OrthoDB" id="65129at2"/>
<keyword evidence="5 8" id="KW-1133">Transmembrane helix</keyword>
<keyword evidence="3" id="KW-1003">Cell membrane</keyword>
<feature type="domain" description="Acyltransferase 3" evidence="9">
    <location>
        <begin position="11"/>
        <end position="354"/>
    </location>
</feature>
<organism evidence="10 11">
    <name type="scientific">Ureibacillus acetophenoni</name>
    <dbReference type="NCBI Taxonomy" id="614649"/>
    <lineage>
        <taxon>Bacteria</taxon>
        <taxon>Bacillati</taxon>
        <taxon>Bacillota</taxon>
        <taxon>Bacilli</taxon>
        <taxon>Bacillales</taxon>
        <taxon>Caryophanaceae</taxon>
        <taxon>Ureibacillus</taxon>
    </lineage>
</organism>
<gene>
    <name evidence="10" type="ORF">SAMN05877842_101145</name>
</gene>
<feature type="transmembrane region" description="Helical" evidence="8">
    <location>
        <begin position="273"/>
        <end position="293"/>
    </location>
</feature>
<dbReference type="AlphaFoldDB" id="A0A285TYX6"/>
<dbReference type="GO" id="GO:0005886">
    <property type="term" value="C:plasma membrane"/>
    <property type="evidence" value="ECO:0007669"/>
    <property type="project" value="UniProtKB-SubCell"/>
</dbReference>
<dbReference type="EMBL" id="OBQC01000001">
    <property type="protein sequence ID" value="SOC34884.1"/>
    <property type="molecule type" value="Genomic_DNA"/>
</dbReference>
<feature type="transmembrane region" description="Helical" evidence="8">
    <location>
        <begin position="191"/>
        <end position="210"/>
    </location>
</feature>
<comment type="subcellular location">
    <subcellularLocation>
        <location evidence="1">Cell membrane</location>
        <topology evidence="1">Multi-pass membrane protein</topology>
    </subcellularLocation>
</comment>
<accession>A0A285TYX6</accession>
<feature type="transmembrane region" description="Helical" evidence="8">
    <location>
        <begin position="134"/>
        <end position="155"/>
    </location>
</feature>
<evidence type="ECO:0000259" key="9">
    <source>
        <dbReference type="Pfam" id="PF01757"/>
    </source>
</evidence>
<evidence type="ECO:0000256" key="4">
    <source>
        <dbReference type="ARBA" id="ARBA00022692"/>
    </source>
</evidence>
<dbReference type="PANTHER" id="PTHR40074:SF2">
    <property type="entry name" value="O-ACETYLTRANSFERASE WECH"/>
    <property type="match status" value="1"/>
</dbReference>
<evidence type="ECO:0000256" key="5">
    <source>
        <dbReference type="ARBA" id="ARBA00022989"/>
    </source>
</evidence>
<dbReference type="GO" id="GO:0016413">
    <property type="term" value="F:O-acetyltransferase activity"/>
    <property type="evidence" value="ECO:0007669"/>
    <property type="project" value="TreeGrafter"/>
</dbReference>
<evidence type="ECO:0000256" key="1">
    <source>
        <dbReference type="ARBA" id="ARBA00004651"/>
    </source>
</evidence>
<feature type="transmembrane region" description="Helical" evidence="8">
    <location>
        <begin position="231"/>
        <end position="253"/>
    </location>
</feature>
<comment type="similarity">
    <text evidence="2">Belongs to the acyltransferase 3 family.</text>
</comment>
<keyword evidence="11" id="KW-1185">Reference proteome</keyword>
<dbReference type="PANTHER" id="PTHR40074">
    <property type="entry name" value="O-ACETYLTRANSFERASE WECH"/>
    <property type="match status" value="1"/>
</dbReference>